<dbReference type="GO" id="GO:0015648">
    <property type="term" value="F:lipid-linked peptidoglycan transporter activity"/>
    <property type="evidence" value="ECO:0007669"/>
    <property type="project" value="TreeGrafter"/>
</dbReference>
<evidence type="ECO:0000256" key="1">
    <source>
        <dbReference type="ARBA" id="ARBA00004651"/>
    </source>
</evidence>
<dbReference type="PANTHER" id="PTHR30474">
    <property type="entry name" value="CELL CYCLE PROTEIN"/>
    <property type="match status" value="1"/>
</dbReference>
<dbReference type="GO" id="GO:0005886">
    <property type="term" value="C:plasma membrane"/>
    <property type="evidence" value="ECO:0007669"/>
    <property type="project" value="UniProtKB-SubCell"/>
</dbReference>
<evidence type="ECO:0000313" key="9">
    <source>
        <dbReference type="Proteomes" id="UP001139263"/>
    </source>
</evidence>
<comment type="subcellular location">
    <subcellularLocation>
        <location evidence="1">Cell membrane</location>
        <topology evidence="1">Multi-pass membrane protein</topology>
    </subcellularLocation>
</comment>
<feature type="transmembrane region" description="Helical" evidence="7">
    <location>
        <begin position="51"/>
        <end position="67"/>
    </location>
</feature>
<evidence type="ECO:0000256" key="2">
    <source>
        <dbReference type="ARBA" id="ARBA00022475"/>
    </source>
</evidence>
<feature type="transmembrane region" description="Helical" evidence="7">
    <location>
        <begin position="108"/>
        <end position="132"/>
    </location>
</feature>
<dbReference type="InterPro" id="IPR013438">
    <property type="entry name" value="SpoVE"/>
</dbReference>
<feature type="transmembrane region" description="Helical" evidence="7">
    <location>
        <begin position="340"/>
        <end position="361"/>
    </location>
</feature>
<keyword evidence="4" id="KW-0133">Cell shape</keyword>
<dbReference type="PANTHER" id="PTHR30474:SF13">
    <property type="entry name" value="STAGE V SPORULATION PROTEIN E"/>
    <property type="match status" value="1"/>
</dbReference>
<proteinExistence type="predicted"/>
<organism evidence="8 9">
    <name type="scientific">Sulfoacidibacillus ferrooxidans</name>
    <dbReference type="NCBI Taxonomy" id="2005001"/>
    <lineage>
        <taxon>Bacteria</taxon>
        <taxon>Bacillati</taxon>
        <taxon>Bacillota</taxon>
        <taxon>Bacilli</taxon>
        <taxon>Bacillales</taxon>
        <taxon>Alicyclobacillaceae</taxon>
        <taxon>Sulfoacidibacillus</taxon>
    </lineage>
</organism>
<evidence type="ECO:0000256" key="5">
    <source>
        <dbReference type="ARBA" id="ARBA00022989"/>
    </source>
</evidence>
<feature type="transmembrane region" description="Helical" evidence="7">
    <location>
        <begin position="144"/>
        <end position="161"/>
    </location>
</feature>
<dbReference type="InterPro" id="IPR001182">
    <property type="entry name" value="FtsW/RodA"/>
</dbReference>
<dbReference type="GO" id="GO:0051301">
    <property type="term" value="P:cell division"/>
    <property type="evidence" value="ECO:0007669"/>
    <property type="project" value="InterPro"/>
</dbReference>
<evidence type="ECO:0000313" key="8">
    <source>
        <dbReference type="EMBL" id="MCI0181772.1"/>
    </source>
</evidence>
<dbReference type="GO" id="GO:0009252">
    <property type="term" value="P:peptidoglycan biosynthetic process"/>
    <property type="evidence" value="ECO:0007669"/>
    <property type="project" value="InterPro"/>
</dbReference>
<dbReference type="Proteomes" id="UP001139263">
    <property type="component" value="Unassembled WGS sequence"/>
</dbReference>
<gene>
    <name evidence="8" type="primary">ftsW_1</name>
    <name evidence="8" type="ORF">MM817_00006</name>
</gene>
<feature type="transmembrane region" description="Helical" evidence="7">
    <location>
        <begin position="227"/>
        <end position="248"/>
    </location>
</feature>
<dbReference type="EC" id="2.4.1.129" evidence="8"/>
<keyword evidence="9" id="KW-1185">Reference proteome</keyword>
<comment type="caution">
    <text evidence="8">The sequence shown here is derived from an EMBL/GenBank/DDBJ whole genome shotgun (WGS) entry which is preliminary data.</text>
</comment>
<dbReference type="EMBL" id="JALBUF010000001">
    <property type="protein sequence ID" value="MCI0181772.1"/>
    <property type="molecule type" value="Genomic_DNA"/>
</dbReference>
<evidence type="ECO:0000256" key="6">
    <source>
        <dbReference type="ARBA" id="ARBA00023136"/>
    </source>
</evidence>
<feature type="transmembrane region" description="Helical" evidence="7">
    <location>
        <begin position="79"/>
        <end position="96"/>
    </location>
</feature>
<dbReference type="GO" id="GO:0016757">
    <property type="term" value="F:glycosyltransferase activity"/>
    <property type="evidence" value="ECO:0007669"/>
    <property type="project" value="UniProtKB-KW"/>
</dbReference>
<keyword evidence="5 7" id="KW-1133">Transmembrane helix</keyword>
<dbReference type="InterPro" id="IPR013437">
    <property type="entry name" value="FtsW"/>
</dbReference>
<keyword evidence="6 7" id="KW-0472">Membrane</keyword>
<keyword evidence="8" id="KW-0808">Transferase</keyword>
<dbReference type="GO" id="GO:0032153">
    <property type="term" value="C:cell division site"/>
    <property type="evidence" value="ECO:0007669"/>
    <property type="project" value="TreeGrafter"/>
</dbReference>
<dbReference type="GO" id="GO:0008360">
    <property type="term" value="P:regulation of cell shape"/>
    <property type="evidence" value="ECO:0007669"/>
    <property type="project" value="UniProtKB-KW"/>
</dbReference>
<evidence type="ECO:0000256" key="4">
    <source>
        <dbReference type="ARBA" id="ARBA00022960"/>
    </source>
</evidence>
<feature type="transmembrane region" description="Helical" evidence="7">
    <location>
        <begin position="274"/>
        <end position="294"/>
    </location>
</feature>
<dbReference type="NCBIfam" id="TIGR02614">
    <property type="entry name" value="ftsW"/>
    <property type="match status" value="1"/>
</dbReference>
<keyword evidence="8" id="KW-0328">Glycosyltransferase</keyword>
<sequence>MQNTKSPSPDLMIPLVTVVLLAIGVVMVHSASTILSQEHFHDAFYYFKRQLMWASLGLISMYVVSRVDYRIFSRYARQILLLCLLFLGLVLIPHIGQVRGGSRAWLGIGTFGIQPSEFAKFGLLIFLSWYLSQEPDRMRSFRKGLVPPLLMMGLVIGLVMLEPDLGQSAVIAGSTMIMVFVAGARIEHLVGMGMVGLVAFAGLIAAAPYRLQRVLSFLDPWKYPDTIGYHIIMSLIALGQGAIIGVGLGHSTQKHLYLPEPQTDFIFAILSEELGLIGGVLVILLFTVLIWRGLRAAMRAPDRFGSYLATGLTGVIAVQVFINIGVVIGLMPVTGITLPFLSYGGSSLTLMLTAVGVLMNISRATNY</sequence>
<protein>
    <submittedName>
        <fullName evidence="8">Peptidoglycan glycosyltransferase FtsW</fullName>
        <ecNumber evidence="8">2.4.1.129</ecNumber>
    </submittedName>
</protein>
<dbReference type="PROSITE" id="PS00428">
    <property type="entry name" value="FTSW_RODA_SPOVE"/>
    <property type="match status" value="1"/>
</dbReference>
<dbReference type="AlphaFoldDB" id="A0A9X1V5V8"/>
<dbReference type="Pfam" id="PF01098">
    <property type="entry name" value="FTSW_RODA_SPOVE"/>
    <property type="match status" value="1"/>
</dbReference>
<accession>A0A9X1V5V8</accession>
<feature type="transmembrane region" description="Helical" evidence="7">
    <location>
        <begin position="189"/>
        <end position="207"/>
    </location>
</feature>
<keyword evidence="2" id="KW-1003">Cell membrane</keyword>
<feature type="transmembrane region" description="Helical" evidence="7">
    <location>
        <begin position="12"/>
        <end position="31"/>
    </location>
</feature>
<keyword evidence="3 7" id="KW-0812">Transmembrane</keyword>
<evidence type="ECO:0000256" key="7">
    <source>
        <dbReference type="SAM" id="Phobius"/>
    </source>
</evidence>
<dbReference type="NCBIfam" id="TIGR02615">
    <property type="entry name" value="spoVE"/>
    <property type="match status" value="1"/>
</dbReference>
<dbReference type="InterPro" id="IPR018365">
    <property type="entry name" value="Cell_cycle_FtsW-rel_CS"/>
</dbReference>
<name>A0A9X1V5V8_9BACL</name>
<reference evidence="8" key="1">
    <citation type="submission" date="2022-03" db="EMBL/GenBank/DDBJ databases">
        <title>Draft Genome Sequence of Firmicute Strain S0AB, a Heterotrophic Iron/Sulfur-Oxidizing Extreme Acidophile.</title>
        <authorList>
            <person name="Vergara E."/>
            <person name="Pakostova E."/>
            <person name="Johnson D.B."/>
            <person name="Holmes D.S."/>
        </authorList>
    </citation>
    <scope>NUCLEOTIDE SEQUENCE</scope>
    <source>
        <strain evidence="8">S0AB</strain>
    </source>
</reference>
<evidence type="ECO:0000256" key="3">
    <source>
        <dbReference type="ARBA" id="ARBA00022692"/>
    </source>
</evidence>
<feature type="transmembrane region" description="Helical" evidence="7">
    <location>
        <begin position="306"/>
        <end position="328"/>
    </location>
</feature>